<dbReference type="Gene3D" id="1.20.1250.20">
    <property type="entry name" value="MFS general substrate transporter like domains"/>
    <property type="match status" value="1"/>
</dbReference>
<accession>A0A3R7T0N2</accession>
<sequence>MRELAQRGRPTHRPPPPPTAPYSAEESANLSTFFDVGGIAGGILAGVLSDKTGMSASTCIVMLIIAIPMMFVYQAFCAVSLGLNIFLLLVVGLLVNGPYALITTAVSADLGTHECLKGNAKALATVTAIIDGTGSIGAAVGPMIAGPISAAGWDNVFYMLMFSDLFALILLLRLGMHELNNWWMERRRRNNTLLASI</sequence>
<keyword evidence="9" id="KW-1185">Reference proteome</keyword>
<dbReference type="EMBL" id="QCYY01000559">
    <property type="protein sequence ID" value="ROT84347.1"/>
    <property type="molecule type" value="Genomic_DNA"/>
</dbReference>
<organism evidence="8 9">
    <name type="scientific">Penaeus vannamei</name>
    <name type="common">Whiteleg shrimp</name>
    <name type="synonym">Litopenaeus vannamei</name>
    <dbReference type="NCBI Taxonomy" id="6689"/>
    <lineage>
        <taxon>Eukaryota</taxon>
        <taxon>Metazoa</taxon>
        <taxon>Ecdysozoa</taxon>
        <taxon>Arthropoda</taxon>
        <taxon>Crustacea</taxon>
        <taxon>Multicrustacea</taxon>
        <taxon>Malacostraca</taxon>
        <taxon>Eumalacostraca</taxon>
        <taxon>Eucarida</taxon>
        <taxon>Decapoda</taxon>
        <taxon>Dendrobranchiata</taxon>
        <taxon>Penaeoidea</taxon>
        <taxon>Penaeidae</taxon>
        <taxon>Penaeus</taxon>
    </lineage>
</organism>
<dbReference type="SUPFAM" id="SSF103473">
    <property type="entry name" value="MFS general substrate transporter"/>
    <property type="match status" value="1"/>
</dbReference>
<dbReference type="Proteomes" id="UP000283509">
    <property type="component" value="Unassembled WGS sequence"/>
</dbReference>
<dbReference type="PROSITE" id="PS50850">
    <property type="entry name" value="MFS"/>
    <property type="match status" value="1"/>
</dbReference>
<reference evidence="8 9" key="2">
    <citation type="submission" date="2019-01" db="EMBL/GenBank/DDBJ databases">
        <title>The decoding of complex shrimp genome reveals the adaptation for benthos swimmer, frequently molting mechanism and breeding impact on genome.</title>
        <authorList>
            <person name="Sun Y."/>
            <person name="Gao Y."/>
            <person name="Yu Y."/>
        </authorList>
    </citation>
    <scope>NUCLEOTIDE SEQUENCE [LARGE SCALE GENOMIC DNA]</scope>
    <source>
        <tissue evidence="8">Muscle</tissue>
    </source>
</reference>
<feature type="region of interest" description="Disordered" evidence="5">
    <location>
        <begin position="1"/>
        <end position="24"/>
    </location>
</feature>
<dbReference type="AlphaFoldDB" id="A0A3R7T0N2"/>
<evidence type="ECO:0000256" key="4">
    <source>
        <dbReference type="ARBA" id="ARBA00023136"/>
    </source>
</evidence>
<dbReference type="PANTHER" id="PTHR43184:SF12">
    <property type="entry name" value="SUGAR PHOSPHATE EXCHANGER 3"/>
    <property type="match status" value="1"/>
</dbReference>
<evidence type="ECO:0000313" key="8">
    <source>
        <dbReference type="EMBL" id="ROT84347.1"/>
    </source>
</evidence>
<keyword evidence="3 6" id="KW-1133">Transmembrane helix</keyword>
<protein>
    <submittedName>
        <fullName evidence="8">Putative sugar phosphate exchanger 2</fullName>
    </submittedName>
</protein>
<feature type="transmembrane region" description="Helical" evidence="6">
    <location>
        <begin position="60"/>
        <end position="81"/>
    </location>
</feature>
<feature type="domain" description="Major facilitator superfamily (MFS) profile" evidence="7">
    <location>
        <begin position="1"/>
        <end position="197"/>
    </location>
</feature>
<dbReference type="OrthoDB" id="3639251at2759"/>
<dbReference type="InterPro" id="IPR036259">
    <property type="entry name" value="MFS_trans_sf"/>
</dbReference>
<evidence type="ECO:0000256" key="1">
    <source>
        <dbReference type="ARBA" id="ARBA00004141"/>
    </source>
</evidence>
<evidence type="ECO:0000256" key="6">
    <source>
        <dbReference type="SAM" id="Phobius"/>
    </source>
</evidence>
<feature type="transmembrane region" description="Helical" evidence="6">
    <location>
        <begin position="87"/>
        <end position="110"/>
    </location>
</feature>
<evidence type="ECO:0000259" key="7">
    <source>
        <dbReference type="PROSITE" id="PS50850"/>
    </source>
</evidence>
<feature type="transmembrane region" description="Helical" evidence="6">
    <location>
        <begin position="156"/>
        <end position="176"/>
    </location>
</feature>
<keyword evidence="4 6" id="KW-0472">Membrane</keyword>
<dbReference type="InterPro" id="IPR020846">
    <property type="entry name" value="MFS_dom"/>
</dbReference>
<comment type="subcellular location">
    <subcellularLocation>
        <location evidence="1">Membrane</location>
        <topology evidence="1">Multi-pass membrane protein</topology>
    </subcellularLocation>
</comment>
<name>A0A3R7T0N2_PENVA</name>
<evidence type="ECO:0000256" key="3">
    <source>
        <dbReference type="ARBA" id="ARBA00022989"/>
    </source>
</evidence>
<evidence type="ECO:0000256" key="5">
    <source>
        <dbReference type="SAM" id="MobiDB-lite"/>
    </source>
</evidence>
<feature type="transmembrane region" description="Helical" evidence="6">
    <location>
        <begin position="122"/>
        <end position="144"/>
    </location>
</feature>
<comment type="caution">
    <text evidence="8">The sequence shown here is derived from an EMBL/GenBank/DDBJ whole genome shotgun (WGS) entry which is preliminary data.</text>
</comment>
<dbReference type="STRING" id="6689.A0A3R7T0N2"/>
<evidence type="ECO:0000313" key="9">
    <source>
        <dbReference type="Proteomes" id="UP000283509"/>
    </source>
</evidence>
<dbReference type="PANTHER" id="PTHR43184">
    <property type="entry name" value="MAJOR FACILITATOR SUPERFAMILY TRANSPORTER 16, ISOFORM B"/>
    <property type="match status" value="1"/>
</dbReference>
<gene>
    <name evidence="8" type="ORF">C7M84_022478</name>
</gene>
<dbReference type="GO" id="GO:0016020">
    <property type="term" value="C:membrane"/>
    <property type="evidence" value="ECO:0007669"/>
    <property type="project" value="UniProtKB-SubCell"/>
</dbReference>
<proteinExistence type="predicted"/>
<dbReference type="GO" id="GO:0022857">
    <property type="term" value="F:transmembrane transporter activity"/>
    <property type="evidence" value="ECO:0007669"/>
    <property type="project" value="InterPro"/>
</dbReference>
<evidence type="ECO:0000256" key="2">
    <source>
        <dbReference type="ARBA" id="ARBA00022692"/>
    </source>
</evidence>
<keyword evidence="2 6" id="KW-0812">Transmembrane</keyword>
<reference evidence="8 9" key="1">
    <citation type="submission" date="2018-04" db="EMBL/GenBank/DDBJ databases">
        <authorList>
            <person name="Zhang X."/>
            <person name="Yuan J."/>
            <person name="Li F."/>
            <person name="Xiang J."/>
        </authorList>
    </citation>
    <scope>NUCLEOTIDE SEQUENCE [LARGE SCALE GENOMIC DNA]</scope>
    <source>
        <tissue evidence="8">Muscle</tissue>
    </source>
</reference>